<evidence type="ECO:0000256" key="3">
    <source>
        <dbReference type="RuleBase" id="RU000363"/>
    </source>
</evidence>
<keyword evidence="5" id="KW-1185">Reference proteome</keyword>
<dbReference type="PRINTS" id="PR00080">
    <property type="entry name" value="SDRFAMILY"/>
</dbReference>
<accession>A0A840NQI1</accession>
<dbReference type="PANTHER" id="PTHR42879">
    <property type="entry name" value="3-OXOACYL-(ACYL-CARRIER-PROTEIN) REDUCTASE"/>
    <property type="match status" value="1"/>
</dbReference>
<organism evidence="4 5">
    <name type="scientific">Saccharopolyspora gloriosae</name>
    <dbReference type="NCBI Taxonomy" id="455344"/>
    <lineage>
        <taxon>Bacteria</taxon>
        <taxon>Bacillati</taxon>
        <taxon>Actinomycetota</taxon>
        <taxon>Actinomycetes</taxon>
        <taxon>Pseudonocardiales</taxon>
        <taxon>Pseudonocardiaceae</taxon>
        <taxon>Saccharopolyspora</taxon>
    </lineage>
</organism>
<dbReference type="RefSeq" id="WP_184480075.1">
    <property type="nucleotide sequence ID" value="NZ_JACHIV010000001.1"/>
</dbReference>
<dbReference type="GO" id="GO:0016491">
    <property type="term" value="F:oxidoreductase activity"/>
    <property type="evidence" value="ECO:0007669"/>
    <property type="project" value="UniProtKB-KW"/>
</dbReference>
<comment type="similarity">
    <text evidence="1 3">Belongs to the short-chain dehydrogenases/reductases (SDR) family.</text>
</comment>
<dbReference type="FunFam" id="3.40.50.720:FF:000084">
    <property type="entry name" value="Short-chain dehydrogenase reductase"/>
    <property type="match status" value="1"/>
</dbReference>
<comment type="caution">
    <text evidence="4">The sequence shown here is derived from an EMBL/GenBank/DDBJ whole genome shotgun (WGS) entry which is preliminary data.</text>
</comment>
<dbReference type="AlphaFoldDB" id="A0A840NQI1"/>
<reference evidence="4 5" key="1">
    <citation type="submission" date="2020-08" db="EMBL/GenBank/DDBJ databases">
        <title>Sequencing the genomes of 1000 actinobacteria strains.</title>
        <authorList>
            <person name="Klenk H.-P."/>
        </authorList>
    </citation>
    <scope>NUCLEOTIDE SEQUENCE [LARGE SCALE GENOMIC DNA]</scope>
    <source>
        <strain evidence="4 5">DSM 45582</strain>
    </source>
</reference>
<dbReference type="Pfam" id="PF00106">
    <property type="entry name" value="adh_short"/>
    <property type="match status" value="1"/>
</dbReference>
<dbReference type="InterPro" id="IPR036291">
    <property type="entry name" value="NAD(P)-bd_dom_sf"/>
</dbReference>
<evidence type="ECO:0000313" key="4">
    <source>
        <dbReference type="EMBL" id="MBB5070497.1"/>
    </source>
</evidence>
<name>A0A840NQI1_9PSEU</name>
<dbReference type="PROSITE" id="PS00061">
    <property type="entry name" value="ADH_SHORT"/>
    <property type="match status" value="1"/>
</dbReference>
<evidence type="ECO:0000256" key="2">
    <source>
        <dbReference type="ARBA" id="ARBA00023002"/>
    </source>
</evidence>
<dbReference type="PANTHER" id="PTHR42879:SF2">
    <property type="entry name" value="3-OXOACYL-[ACYL-CARRIER-PROTEIN] REDUCTASE FABG"/>
    <property type="match status" value="1"/>
</dbReference>
<evidence type="ECO:0000313" key="5">
    <source>
        <dbReference type="Proteomes" id="UP000580474"/>
    </source>
</evidence>
<dbReference type="InterPro" id="IPR020904">
    <property type="entry name" value="Sc_DH/Rdtase_CS"/>
</dbReference>
<dbReference type="Gene3D" id="3.40.50.720">
    <property type="entry name" value="NAD(P)-binding Rossmann-like Domain"/>
    <property type="match status" value="1"/>
</dbReference>
<dbReference type="PRINTS" id="PR00081">
    <property type="entry name" value="GDHRDH"/>
</dbReference>
<dbReference type="CDD" id="cd05233">
    <property type="entry name" value="SDR_c"/>
    <property type="match status" value="1"/>
</dbReference>
<dbReference type="InterPro" id="IPR002347">
    <property type="entry name" value="SDR_fam"/>
</dbReference>
<dbReference type="Proteomes" id="UP000580474">
    <property type="component" value="Unassembled WGS sequence"/>
</dbReference>
<proteinExistence type="inferred from homology"/>
<dbReference type="SUPFAM" id="SSF51735">
    <property type="entry name" value="NAD(P)-binding Rossmann-fold domains"/>
    <property type="match status" value="1"/>
</dbReference>
<dbReference type="InterPro" id="IPR050259">
    <property type="entry name" value="SDR"/>
</dbReference>
<dbReference type="EMBL" id="JACHIV010000001">
    <property type="protein sequence ID" value="MBB5070497.1"/>
    <property type="molecule type" value="Genomic_DNA"/>
</dbReference>
<sequence length="255" mass="25636">MVTRSDSRVCLVTGAGRGIGAAVARRLGAAGHRVALAARTASELESVAAELPGPTLTLPLDLTAPEAAETACAAVESRWGHVDVLVLAAGAGTSAPLASTTDEQWEQMLALNLTAPFRLLRRAAPPMADAGWGRVVSIASVAARRGERYISAYTASKHGVLGLVRSAAAELAGTGVTVNAVCPGYVDTPMTDATVAAISARTGRDLAASRAALAAKQPIGRLITAEEVADVVAVCVASGAINGQGIVIDGGGVHS</sequence>
<protein>
    <submittedName>
        <fullName evidence="4">NAD(P)-dependent dehydrogenase (Short-subunit alcohol dehydrogenase family)</fullName>
    </submittedName>
</protein>
<dbReference type="GO" id="GO:0032787">
    <property type="term" value="P:monocarboxylic acid metabolic process"/>
    <property type="evidence" value="ECO:0007669"/>
    <property type="project" value="UniProtKB-ARBA"/>
</dbReference>
<evidence type="ECO:0000256" key="1">
    <source>
        <dbReference type="ARBA" id="ARBA00006484"/>
    </source>
</evidence>
<keyword evidence="2" id="KW-0560">Oxidoreductase</keyword>
<gene>
    <name evidence="4" type="ORF">BJ969_003585</name>
</gene>